<dbReference type="PANTHER" id="PTHR42683">
    <property type="entry name" value="ALDEHYDE REDUCTASE"/>
    <property type="match status" value="1"/>
</dbReference>
<dbReference type="InterPro" id="IPR047109">
    <property type="entry name" value="CAD-like"/>
</dbReference>
<dbReference type="GO" id="GO:0016491">
    <property type="term" value="F:oxidoreductase activity"/>
    <property type="evidence" value="ECO:0007669"/>
    <property type="project" value="UniProtKB-KW"/>
</dbReference>
<name>A0ABD1NHM9_9FABA</name>
<sequence>MVAGEPFGVGIPNRLPLDVVAPLLCAGIRMYGLLRYFGLDKPGMHLGVVGHGELGHLAVVCKSPRLEGHCHQYLSW</sequence>
<dbReference type="InterPro" id="IPR036291">
    <property type="entry name" value="NAD(P)-bd_dom_sf"/>
</dbReference>
<dbReference type="AlphaFoldDB" id="A0ABD1NHM9"/>
<dbReference type="Gene3D" id="3.90.180.10">
    <property type="entry name" value="Medium-chain alcohol dehydrogenases, catalytic domain"/>
    <property type="match status" value="1"/>
</dbReference>
<evidence type="ECO:0000313" key="5">
    <source>
        <dbReference type="EMBL" id="KAL2347620.1"/>
    </source>
</evidence>
<evidence type="ECO:0000256" key="4">
    <source>
        <dbReference type="ARBA" id="ARBA00023002"/>
    </source>
</evidence>
<gene>
    <name evidence="5" type="ORF">Fmac_001620</name>
</gene>
<evidence type="ECO:0000256" key="2">
    <source>
        <dbReference type="ARBA" id="ARBA00022723"/>
    </source>
</evidence>
<keyword evidence="4" id="KW-0560">Oxidoreductase</keyword>
<keyword evidence="6" id="KW-1185">Reference proteome</keyword>
<dbReference type="EMBL" id="JBGMDY010000001">
    <property type="protein sequence ID" value="KAL2347620.1"/>
    <property type="molecule type" value="Genomic_DNA"/>
</dbReference>
<protein>
    <submittedName>
        <fullName evidence="5">Uncharacterized protein</fullName>
    </submittedName>
</protein>
<keyword evidence="3" id="KW-0862">Zinc</keyword>
<evidence type="ECO:0000313" key="6">
    <source>
        <dbReference type="Proteomes" id="UP001603857"/>
    </source>
</evidence>
<evidence type="ECO:0000256" key="1">
    <source>
        <dbReference type="ARBA" id="ARBA00008072"/>
    </source>
</evidence>
<dbReference type="SUPFAM" id="SSF51735">
    <property type="entry name" value="NAD(P)-binding Rossmann-fold domains"/>
    <property type="match status" value="1"/>
</dbReference>
<evidence type="ECO:0000256" key="3">
    <source>
        <dbReference type="ARBA" id="ARBA00022833"/>
    </source>
</evidence>
<comment type="similarity">
    <text evidence="1">Belongs to the zinc-containing alcohol dehydrogenase family.</text>
</comment>
<dbReference type="Proteomes" id="UP001603857">
    <property type="component" value="Unassembled WGS sequence"/>
</dbReference>
<reference evidence="5 6" key="1">
    <citation type="submission" date="2024-08" db="EMBL/GenBank/DDBJ databases">
        <title>Insights into the chromosomal genome structure of Flemingia macrophylla.</title>
        <authorList>
            <person name="Ding Y."/>
            <person name="Zhao Y."/>
            <person name="Bi W."/>
            <person name="Wu M."/>
            <person name="Zhao G."/>
            <person name="Gong Y."/>
            <person name="Li W."/>
            <person name="Zhang P."/>
        </authorList>
    </citation>
    <scope>NUCLEOTIDE SEQUENCE [LARGE SCALE GENOMIC DNA]</scope>
    <source>
        <strain evidence="5">DYQJB</strain>
        <tissue evidence="5">Leaf</tissue>
    </source>
</reference>
<organism evidence="5 6">
    <name type="scientific">Flemingia macrophylla</name>
    <dbReference type="NCBI Taxonomy" id="520843"/>
    <lineage>
        <taxon>Eukaryota</taxon>
        <taxon>Viridiplantae</taxon>
        <taxon>Streptophyta</taxon>
        <taxon>Embryophyta</taxon>
        <taxon>Tracheophyta</taxon>
        <taxon>Spermatophyta</taxon>
        <taxon>Magnoliopsida</taxon>
        <taxon>eudicotyledons</taxon>
        <taxon>Gunneridae</taxon>
        <taxon>Pentapetalae</taxon>
        <taxon>rosids</taxon>
        <taxon>fabids</taxon>
        <taxon>Fabales</taxon>
        <taxon>Fabaceae</taxon>
        <taxon>Papilionoideae</taxon>
        <taxon>50 kb inversion clade</taxon>
        <taxon>NPAAA clade</taxon>
        <taxon>indigoferoid/millettioid clade</taxon>
        <taxon>Phaseoleae</taxon>
        <taxon>Flemingia</taxon>
    </lineage>
</organism>
<dbReference type="GO" id="GO:0046872">
    <property type="term" value="F:metal ion binding"/>
    <property type="evidence" value="ECO:0007669"/>
    <property type="project" value="UniProtKB-KW"/>
</dbReference>
<proteinExistence type="inferred from homology"/>
<keyword evidence="2" id="KW-0479">Metal-binding</keyword>
<dbReference type="Gene3D" id="3.40.50.720">
    <property type="entry name" value="NAD(P)-binding Rossmann-like Domain"/>
    <property type="match status" value="1"/>
</dbReference>
<accession>A0ABD1NHM9</accession>
<comment type="caution">
    <text evidence="5">The sequence shown here is derived from an EMBL/GenBank/DDBJ whole genome shotgun (WGS) entry which is preliminary data.</text>
</comment>